<dbReference type="AlphaFoldDB" id="A0A379DDR9"/>
<dbReference type="PROSITE" id="PS50893">
    <property type="entry name" value="ABC_TRANSPORTER_2"/>
    <property type="match status" value="1"/>
</dbReference>
<comment type="similarity">
    <text evidence="2">Belongs to the ABC transporter superfamily.</text>
</comment>
<dbReference type="Proteomes" id="UP000254777">
    <property type="component" value="Unassembled WGS sequence"/>
</dbReference>
<dbReference type="GO" id="GO:0005524">
    <property type="term" value="F:ATP binding"/>
    <property type="evidence" value="ECO:0007669"/>
    <property type="project" value="UniProtKB-KW"/>
</dbReference>
<evidence type="ECO:0000256" key="4">
    <source>
        <dbReference type="ARBA" id="ARBA00022475"/>
    </source>
</evidence>
<name>A0A379DDR9_9FIRM</name>
<evidence type="ECO:0000256" key="3">
    <source>
        <dbReference type="ARBA" id="ARBA00022448"/>
    </source>
</evidence>
<dbReference type="InterPro" id="IPR050388">
    <property type="entry name" value="ABC_Ni/Peptide_Import"/>
</dbReference>
<accession>A0A379DDR9</accession>
<dbReference type="GO" id="GO:0016887">
    <property type="term" value="F:ATP hydrolysis activity"/>
    <property type="evidence" value="ECO:0007669"/>
    <property type="project" value="InterPro"/>
</dbReference>
<keyword evidence="3" id="KW-0813">Transport</keyword>
<dbReference type="GO" id="GO:0005886">
    <property type="term" value="C:plasma membrane"/>
    <property type="evidence" value="ECO:0007669"/>
    <property type="project" value="UniProtKB-SubCell"/>
</dbReference>
<dbReference type="InterPro" id="IPR003439">
    <property type="entry name" value="ABC_transporter-like_ATP-bd"/>
</dbReference>
<evidence type="ECO:0000256" key="6">
    <source>
        <dbReference type="ARBA" id="ARBA00022741"/>
    </source>
</evidence>
<dbReference type="PANTHER" id="PTHR43297:SF14">
    <property type="entry name" value="ATPASE AAA-TYPE CORE DOMAIN-CONTAINING PROTEIN"/>
    <property type="match status" value="1"/>
</dbReference>
<dbReference type="PANTHER" id="PTHR43297">
    <property type="entry name" value="OLIGOPEPTIDE TRANSPORT ATP-BINDING PROTEIN APPD"/>
    <property type="match status" value="1"/>
</dbReference>
<dbReference type="InterPro" id="IPR017871">
    <property type="entry name" value="ABC_transporter-like_CS"/>
</dbReference>
<dbReference type="InterPro" id="IPR027417">
    <property type="entry name" value="P-loop_NTPase"/>
</dbReference>
<dbReference type="SMART" id="SM00382">
    <property type="entry name" value="AAA"/>
    <property type="match status" value="1"/>
</dbReference>
<gene>
    <name evidence="11" type="primary">gsiA_7</name>
    <name evidence="11" type="ORF">NCTC11088_01494</name>
</gene>
<dbReference type="InterPro" id="IPR003593">
    <property type="entry name" value="AAA+_ATPase"/>
</dbReference>
<evidence type="ECO:0000256" key="7">
    <source>
        <dbReference type="ARBA" id="ARBA00022840"/>
    </source>
</evidence>
<reference evidence="11 12" key="1">
    <citation type="submission" date="2018-06" db="EMBL/GenBank/DDBJ databases">
        <authorList>
            <consortium name="Pathogen Informatics"/>
            <person name="Doyle S."/>
        </authorList>
    </citation>
    <scope>NUCLEOTIDE SEQUENCE [LARGE SCALE GENOMIC DNA]</scope>
    <source>
        <strain evidence="11 12">NCTC11088</strain>
    </source>
</reference>
<sequence>MINKIFIENLSISHREAGMLLKDISFNIPNDGIFAILGETGSGKSLLAKSILGLTSPEMNICGSIKYYDEKYIEYSLLDLKIKEIEKLRGKELLWIPQNAGGALNPLVTCGKQIIIALRNSLKISKSESLDRIDKLFKLLDLTPTNKIMSMYPYELSGGMKVRLMIAIALLMETKTLILDEPTKGLDEKKAFTLIKLMKKVAYERNIKLIIITHDLKLVLEYAKYCAVLNKGELVDYGNTKNTLMDSSIPYIKELWKALPSNGMGILNG</sequence>
<evidence type="ECO:0000259" key="10">
    <source>
        <dbReference type="PROSITE" id="PS50893"/>
    </source>
</evidence>
<evidence type="ECO:0000256" key="5">
    <source>
        <dbReference type="ARBA" id="ARBA00022519"/>
    </source>
</evidence>
<dbReference type="EC" id="3.6.3.-" evidence="11"/>
<dbReference type="Gene3D" id="3.40.50.300">
    <property type="entry name" value="P-loop containing nucleotide triphosphate hydrolases"/>
    <property type="match status" value="1"/>
</dbReference>
<evidence type="ECO:0000256" key="8">
    <source>
        <dbReference type="ARBA" id="ARBA00022967"/>
    </source>
</evidence>
<keyword evidence="4" id="KW-1003">Cell membrane</keyword>
<evidence type="ECO:0000313" key="12">
    <source>
        <dbReference type="Proteomes" id="UP000254777"/>
    </source>
</evidence>
<keyword evidence="6" id="KW-0547">Nucleotide-binding</keyword>
<dbReference type="Pfam" id="PF00005">
    <property type="entry name" value="ABC_tran"/>
    <property type="match status" value="1"/>
</dbReference>
<dbReference type="SUPFAM" id="SSF52540">
    <property type="entry name" value="P-loop containing nucleoside triphosphate hydrolases"/>
    <property type="match status" value="1"/>
</dbReference>
<dbReference type="EMBL" id="UGTH01000001">
    <property type="protein sequence ID" value="SUB75695.1"/>
    <property type="molecule type" value="Genomic_DNA"/>
</dbReference>
<dbReference type="RefSeq" id="WP_004820899.1">
    <property type="nucleotide sequence ID" value="NZ_UGTH01000001.1"/>
</dbReference>
<keyword evidence="5" id="KW-0997">Cell inner membrane</keyword>
<dbReference type="PROSITE" id="PS00211">
    <property type="entry name" value="ABC_TRANSPORTER_1"/>
    <property type="match status" value="1"/>
</dbReference>
<evidence type="ECO:0000256" key="1">
    <source>
        <dbReference type="ARBA" id="ARBA00004202"/>
    </source>
</evidence>
<protein>
    <submittedName>
        <fullName evidence="11">Glutathione import ATP-binding protein GsiA</fullName>
        <ecNumber evidence="11">3.6.3.-</ecNumber>
    </submittedName>
</protein>
<organism evidence="11 12">
    <name type="scientific">Peptoniphilus indolicus</name>
    <dbReference type="NCBI Taxonomy" id="33030"/>
    <lineage>
        <taxon>Bacteria</taxon>
        <taxon>Bacillati</taxon>
        <taxon>Bacillota</taxon>
        <taxon>Tissierellia</taxon>
        <taxon>Tissierellales</taxon>
        <taxon>Peptoniphilaceae</taxon>
        <taxon>Peptoniphilus</taxon>
    </lineage>
</organism>
<evidence type="ECO:0000256" key="2">
    <source>
        <dbReference type="ARBA" id="ARBA00005417"/>
    </source>
</evidence>
<feature type="domain" description="ABC transporter" evidence="10">
    <location>
        <begin position="5"/>
        <end position="256"/>
    </location>
</feature>
<keyword evidence="8" id="KW-1278">Translocase</keyword>
<comment type="subcellular location">
    <subcellularLocation>
        <location evidence="1">Cell membrane</location>
        <topology evidence="1">Peripheral membrane protein</topology>
    </subcellularLocation>
</comment>
<keyword evidence="7 11" id="KW-0067">ATP-binding</keyword>
<evidence type="ECO:0000313" key="11">
    <source>
        <dbReference type="EMBL" id="SUB75695.1"/>
    </source>
</evidence>
<keyword evidence="11" id="KW-0378">Hydrolase</keyword>
<evidence type="ECO:0000256" key="9">
    <source>
        <dbReference type="ARBA" id="ARBA00023136"/>
    </source>
</evidence>
<keyword evidence="9" id="KW-0472">Membrane</keyword>
<proteinExistence type="inferred from homology"/>